<dbReference type="InterPro" id="IPR013083">
    <property type="entry name" value="Znf_RING/FYVE/PHD"/>
</dbReference>
<evidence type="ECO:0008006" key="13">
    <source>
        <dbReference type="Google" id="ProtNLM"/>
    </source>
</evidence>
<dbReference type="CDD" id="cd12888">
    <property type="entry name" value="SPRY_PRY_TRIM7_like"/>
    <property type="match status" value="1"/>
</dbReference>
<keyword evidence="12" id="KW-1185">Reference proteome</keyword>
<organism evidence="11 12">
    <name type="scientific">Phrynosoma platyrhinos</name>
    <name type="common">Desert horned lizard</name>
    <dbReference type="NCBI Taxonomy" id="52577"/>
    <lineage>
        <taxon>Eukaryota</taxon>
        <taxon>Metazoa</taxon>
        <taxon>Chordata</taxon>
        <taxon>Craniata</taxon>
        <taxon>Vertebrata</taxon>
        <taxon>Euteleostomi</taxon>
        <taxon>Lepidosauria</taxon>
        <taxon>Squamata</taxon>
        <taxon>Bifurcata</taxon>
        <taxon>Unidentata</taxon>
        <taxon>Episquamata</taxon>
        <taxon>Toxicofera</taxon>
        <taxon>Iguania</taxon>
        <taxon>Phrynosomatidae</taxon>
        <taxon>Phrynosomatinae</taxon>
        <taxon>Phrynosoma</taxon>
    </lineage>
</organism>
<dbReference type="Gene3D" id="3.30.40.10">
    <property type="entry name" value="Zinc/RING finger domain, C3HC4 (zinc finger)"/>
    <property type="match status" value="1"/>
</dbReference>
<dbReference type="InterPro" id="IPR013320">
    <property type="entry name" value="ConA-like_dom_sf"/>
</dbReference>
<dbReference type="PROSITE" id="PS50188">
    <property type="entry name" value="B302_SPRY"/>
    <property type="match status" value="1"/>
</dbReference>
<evidence type="ECO:0000256" key="4">
    <source>
        <dbReference type="ARBA" id="ARBA00022771"/>
    </source>
</evidence>
<comment type="function">
    <text evidence="6">Neurotoxin that produces dose-dependent hypolocomotion and hyperalgesia in mice. May directly act on the central nervous system, as it is 6500-fold more potent when administered intracerebroventricularly than intraperitoneal.</text>
</comment>
<dbReference type="EMBL" id="JAIPUX010000439">
    <property type="protein sequence ID" value="KAH0630524.1"/>
    <property type="molecule type" value="Genomic_DNA"/>
</dbReference>
<evidence type="ECO:0000256" key="3">
    <source>
        <dbReference type="ARBA" id="ARBA00022723"/>
    </source>
</evidence>
<dbReference type="Pfam" id="PF15227">
    <property type="entry name" value="zf-C3HC4_4"/>
    <property type="match status" value="1"/>
</dbReference>
<evidence type="ECO:0000256" key="6">
    <source>
        <dbReference type="ARBA" id="ARBA00034460"/>
    </source>
</evidence>
<gene>
    <name evidence="11" type="ORF">JD844_013621</name>
</gene>
<dbReference type="InterPro" id="IPR001870">
    <property type="entry name" value="B30.2/SPRY"/>
</dbReference>
<dbReference type="SUPFAM" id="SSF57850">
    <property type="entry name" value="RING/U-box"/>
    <property type="match status" value="1"/>
</dbReference>
<feature type="domain" description="B30.2/SPRY" evidence="10">
    <location>
        <begin position="275"/>
        <end position="464"/>
    </location>
</feature>
<dbReference type="SMART" id="SM00184">
    <property type="entry name" value="RING"/>
    <property type="match status" value="1"/>
</dbReference>
<comment type="caution">
    <text evidence="11">The sequence shown here is derived from an EMBL/GenBank/DDBJ whole genome shotgun (WGS) entry which is preliminary data.</text>
</comment>
<dbReference type="CDD" id="cd16594">
    <property type="entry name" value="RING-HC_TRIM7-like_C-IV"/>
    <property type="match status" value="1"/>
</dbReference>
<dbReference type="InterPro" id="IPR043136">
    <property type="entry name" value="B30.2/SPRY_sf"/>
</dbReference>
<dbReference type="PROSITE" id="PS50089">
    <property type="entry name" value="ZF_RING_2"/>
    <property type="match status" value="1"/>
</dbReference>
<dbReference type="Pfam" id="PF13765">
    <property type="entry name" value="PRY"/>
    <property type="match status" value="1"/>
</dbReference>
<dbReference type="InterPro" id="IPR006574">
    <property type="entry name" value="PRY"/>
</dbReference>
<dbReference type="InterPro" id="IPR001841">
    <property type="entry name" value="Znf_RING"/>
</dbReference>
<evidence type="ECO:0000259" key="9">
    <source>
        <dbReference type="PROSITE" id="PS50089"/>
    </source>
</evidence>
<evidence type="ECO:0000256" key="1">
    <source>
        <dbReference type="ARBA" id="ARBA00009651"/>
    </source>
</evidence>
<protein>
    <recommendedName>
        <fullName evidence="13">Zinc finger protein RFP-like</fullName>
    </recommendedName>
</protein>
<proteinExistence type="inferred from homology"/>
<dbReference type="InterPro" id="IPR003877">
    <property type="entry name" value="SPRY_dom"/>
</dbReference>
<dbReference type="SMART" id="SM00589">
    <property type="entry name" value="PRY"/>
    <property type="match status" value="1"/>
</dbReference>
<evidence type="ECO:0000313" key="11">
    <source>
        <dbReference type="EMBL" id="KAH0630524.1"/>
    </source>
</evidence>
<evidence type="ECO:0000259" key="10">
    <source>
        <dbReference type="PROSITE" id="PS50188"/>
    </source>
</evidence>
<keyword evidence="8" id="KW-0175">Coiled coil</keyword>
<accession>A0ABQ7TL33</accession>
<evidence type="ECO:0000256" key="5">
    <source>
        <dbReference type="ARBA" id="ARBA00022833"/>
    </source>
</evidence>
<evidence type="ECO:0000256" key="2">
    <source>
        <dbReference type="ARBA" id="ARBA00022699"/>
    </source>
</evidence>
<dbReference type="InterPro" id="IPR050143">
    <property type="entry name" value="TRIM/RBCC"/>
</dbReference>
<sequence>MAASKDPFKGLSEEATCPVCLEYFKDPVIITNCGHHFCRACLLRCFGRRDAKASCPQCRTPFKRNSLLPNRQLANVVEIAKEFHGQQGEKRPRVEEVCEKHQEPLKLFCKADETSICEEPLFSLQVQVWNCLQTLKKEREKIMGYRTEMAKESQDWLIRTEAEMGKTVAKFRELRHFLKAQEKRLVAQMEDVKNEITRIREVHMTQFSKELSSLDTLIWEIAEKYQQPASEFFQDIRTTLQKYEKKETFKDPVVLTTALKWQIWEFSDLTPFLDNVMKEFIGTLTSGFQLQKAKVTLDPDTAHHNLILSEDCQSVKYEDNHQVLPDRPERFDLLASVLGRDGFTTGRHFWEVHVGSEDGWAVGVAKKSVGRKGVITCSPVEGIWEMWKWERDYKSYAGPPTPVQALKKEPRRIRVTLNCEGGRVAFYDAETAALIFEYPTASFSGETLLPFFYAFNKAYLTLCS</sequence>
<reference evidence="11 12" key="1">
    <citation type="journal article" date="2022" name="Gigascience">
        <title>A chromosome-level genome assembly and annotation of the desert horned lizard, Phrynosoma platyrhinos, provides insight into chromosomal rearrangements among reptiles.</title>
        <authorList>
            <person name="Koochekian N."/>
            <person name="Ascanio A."/>
            <person name="Farleigh K."/>
            <person name="Card D.C."/>
            <person name="Schield D.R."/>
            <person name="Castoe T.A."/>
            <person name="Jezkova T."/>
        </authorList>
    </citation>
    <scope>NUCLEOTIDE SEQUENCE [LARGE SCALE GENOMIC DNA]</scope>
    <source>
        <strain evidence="11">NK-2021</strain>
    </source>
</reference>
<dbReference type="Gene3D" id="3.30.160.60">
    <property type="entry name" value="Classic Zinc Finger"/>
    <property type="match status" value="1"/>
</dbReference>
<dbReference type="Pfam" id="PF00622">
    <property type="entry name" value="SPRY"/>
    <property type="match status" value="1"/>
</dbReference>
<dbReference type="PRINTS" id="PR01407">
    <property type="entry name" value="BUTYPHLNCDUF"/>
</dbReference>
<comment type="similarity">
    <text evidence="1">Belongs to the ohanin/vespryn family.</text>
</comment>
<dbReference type="PANTHER" id="PTHR24103">
    <property type="entry name" value="E3 UBIQUITIN-PROTEIN LIGASE TRIM"/>
    <property type="match status" value="1"/>
</dbReference>
<evidence type="ECO:0000313" key="12">
    <source>
        <dbReference type="Proteomes" id="UP000826234"/>
    </source>
</evidence>
<dbReference type="InterPro" id="IPR017907">
    <property type="entry name" value="Znf_RING_CS"/>
</dbReference>
<name>A0ABQ7TL33_PHRPL</name>
<evidence type="ECO:0000256" key="7">
    <source>
        <dbReference type="PROSITE-ProRule" id="PRU00175"/>
    </source>
</evidence>
<dbReference type="PROSITE" id="PS00518">
    <property type="entry name" value="ZF_RING_1"/>
    <property type="match status" value="1"/>
</dbReference>
<dbReference type="SUPFAM" id="SSF57845">
    <property type="entry name" value="B-box zinc-binding domain"/>
    <property type="match status" value="1"/>
</dbReference>
<dbReference type="Proteomes" id="UP000826234">
    <property type="component" value="Unassembled WGS sequence"/>
</dbReference>
<keyword evidence="3" id="KW-0479">Metal-binding</keyword>
<keyword evidence="4 7" id="KW-0863">Zinc-finger</keyword>
<dbReference type="SMART" id="SM00449">
    <property type="entry name" value="SPRY"/>
    <property type="match status" value="1"/>
</dbReference>
<evidence type="ECO:0000256" key="8">
    <source>
        <dbReference type="SAM" id="Coils"/>
    </source>
</evidence>
<dbReference type="SUPFAM" id="SSF49899">
    <property type="entry name" value="Concanavalin A-like lectins/glucanases"/>
    <property type="match status" value="1"/>
</dbReference>
<feature type="coiled-coil region" evidence="8">
    <location>
        <begin position="135"/>
        <end position="202"/>
    </location>
</feature>
<dbReference type="Gene3D" id="2.60.120.920">
    <property type="match status" value="1"/>
</dbReference>
<keyword evidence="2" id="KW-0528">Neurotoxin</keyword>
<keyword evidence="2" id="KW-0800">Toxin</keyword>
<dbReference type="InterPro" id="IPR003879">
    <property type="entry name" value="Butyrophylin_SPRY"/>
</dbReference>
<keyword evidence="5" id="KW-0862">Zinc</keyword>
<feature type="domain" description="RING-type" evidence="9">
    <location>
        <begin position="17"/>
        <end position="59"/>
    </location>
</feature>